<dbReference type="PANTHER" id="PTHR36766">
    <property type="entry name" value="PLANT BROAD-SPECTRUM MILDEW RESISTANCE PROTEIN RPW8"/>
    <property type="match status" value="1"/>
</dbReference>
<organism evidence="2 3">
    <name type="scientific">Paspalum notatum var. saurae</name>
    <dbReference type="NCBI Taxonomy" id="547442"/>
    <lineage>
        <taxon>Eukaryota</taxon>
        <taxon>Viridiplantae</taxon>
        <taxon>Streptophyta</taxon>
        <taxon>Embryophyta</taxon>
        <taxon>Tracheophyta</taxon>
        <taxon>Spermatophyta</taxon>
        <taxon>Magnoliopsida</taxon>
        <taxon>Liliopsida</taxon>
        <taxon>Poales</taxon>
        <taxon>Poaceae</taxon>
        <taxon>PACMAD clade</taxon>
        <taxon>Panicoideae</taxon>
        <taxon>Andropogonodae</taxon>
        <taxon>Paspaleae</taxon>
        <taxon>Paspalinae</taxon>
        <taxon>Paspalum</taxon>
    </lineage>
</organism>
<dbReference type="Gene3D" id="3.80.10.10">
    <property type="entry name" value="Ribonuclease Inhibitor"/>
    <property type="match status" value="2"/>
</dbReference>
<keyword evidence="3" id="KW-1185">Reference proteome</keyword>
<dbReference type="PANTHER" id="PTHR36766:SF64">
    <property type="entry name" value="OS12G0206100 PROTEIN"/>
    <property type="match status" value="1"/>
</dbReference>
<evidence type="ECO:0000313" key="3">
    <source>
        <dbReference type="Proteomes" id="UP001341281"/>
    </source>
</evidence>
<reference evidence="2 3" key="1">
    <citation type="submission" date="2024-02" db="EMBL/GenBank/DDBJ databases">
        <title>High-quality chromosome-scale genome assembly of Pensacola bahiagrass (Paspalum notatum Flugge var. saurae).</title>
        <authorList>
            <person name="Vega J.M."/>
            <person name="Podio M."/>
            <person name="Orjuela J."/>
            <person name="Siena L.A."/>
            <person name="Pessino S.C."/>
            <person name="Combes M.C."/>
            <person name="Mariac C."/>
            <person name="Albertini E."/>
            <person name="Pupilli F."/>
            <person name="Ortiz J.P.A."/>
            <person name="Leblanc O."/>
        </authorList>
    </citation>
    <scope>NUCLEOTIDE SEQUENCE [LARGE SCALE GENOMIC DNA]</scope>
    <source>
        <strain evidence="2">R1</strain>
        <tissue evidence="2">Leaf</tissue>
    </source>
</reference>
<dbReference type="EMBL" id="CP144749">
    <property type="protein sequence ID" value="WVZ77318.1"/>
    <property type="molecule type" value="Genomic_DNA"/>
</dbReference>
<evidence type="ECO:0000313" key="2">
    <source>
        <dbReference type="EMBL" id="WVZ77318.1"/>
    </source>
</evidence>
<sequence length="315" mass="35588">MGQHGTAASRPSSSANNVDDAPIEQQQQQDARVDNEELVALPEEEGLLLLPVQLQRLHIYNLSELICLCSNSHDDNKEDGQIRQGGLRELPSCSSKLQVLCIGDVAGVTGTPICSLLCSSLTKLIFRGDQYVKRFTEEQETLLFVNSLEEIRFQYCKSLQALPARLLNLPNLKILCLYMCERIQIRPEDHLPNSLQELCIHDCTEIRSLPDGLPGSLQKLSIRWRPRIQSLSGDLPSSLQELSIDNFPEIRSLPKDSLPSSLQKLEIRRCPAIWWLPKVDDLPSSMRELNVRNSENEELRTQRQKLKGIIPIVHA</sequence>
<dbReference type="Pfam" id="PF05725">
    <property type="entry name" value="FNIP"/>
    <property type="match status" value="1"/>
</dbReference>
<protein>
    <submittedName>
        <fullName evidence="2">Uncharacterized protein</fullName>
    </submittedName>
</protein>
<proteinExistence type="predicted"/>
<gene>
    <name evidence="2" type="ORF">U9M48_025199</name>
</gene>
<dbReference type="InterPro" id="IPR032675">
    <property type="entry name" value="LRR_dom_sf"/>
</dbReference>
<dbReference type="SUPFAM" id="SSF52058">
    <property type="entry name" value="L domain-like"/>
    <property type="match status" value="1"/>
</dbReference>
<evidence type="ECO:0000256" key="1">
    <source>
        <dbReference type="SAM" id="MobiDB-lite"/>
    </source>
</evidence>
<dbReference type="AlphaFoldDB" id="A0AAQ3TNU1"/>
<name>A0AAQ3TNU1_PASNO</name>
<feature type="region of interest" description="Disordered" evidence="1">
    <location>
        <begin position="1"/>
        <end position="32"/>
    </location>
</feature>
<dbReference type="Proteomes" id="UP001341281">
    <property type="component" value="Chromosome 05"/>
</dbReference>
<dbReference type="InterPro" id="IPR008615">
    <property type="entry name" value="FNIP"/>
</dbReference>
<accession>A0AAQ3TNU1</accession>